<dbReference type="Gene3D" id="3.40.50.1820">
    <property type="entry name" value="alpha/beta hydrolase"/>
    <property type="match status" value="1"/>
</dbReference>
<name>A0ABU1ZPM7_9BURK</name>
<dbReference type="SUPFAM" id="SSF53474">
    <property type="entry name" value="alpha/beta-Hydrolases"/>
    <property type="match status" value="1"/>
</dbReference>
<proteinExistence type="predicted"/>
<organism evidence="1 2">
    <name type="scientific">Rhodoferax saidenbachensis</name>
    <dbReference type="NCBI Taxonomy" id="1484693"/>
    <lineage>
        <taxon>Bacteria</taxon>
        <taxon>Pseudomonadati</taxon>
        <taxon>Pseudomonadota</taxon>
        <taxon>Betaproteobacteria</taxon>
        <taxon>Burkholderiales</taxon>
        <taxon>Comamonadaceae</taxon>
        <taxon>Rhodoferax</taxon>
    </lineage>
</organism>
<gene>
    <name evidence="1" type="ORF">J2X15_002796</name>
</gene>
<protein>
    <submittedName>
        <fullName evidence="1">Alpha/beta hydrolase family esterase</fullName>
    </submittedName>
</protein>
<dbReference type="EMBL" id="JAVDXO010000006">
    <property type="protein sequence ID" value="MDR7307509.1"/>
    <property type="molecule type" value="Genomic_DNA"/>
</dbReference>
<dbReference type="InterPro" id="IPR029058">
    <property type="entry name" value="AB_hydrolase_fold"/>
</dbReference>
<dbReference type="GO" id="GO:0016787">
    <property type="term" value="F:hydrolase activity"/>
    <property type="evidence" value="ECO:0007669"/>
    <property type="project" value="UniProtKB-KW"/>
</dbReference>
<evidence type="ECO:0000313" key="2">
    <source>
        <dbReference type="Proteomes" id="UP001268089"/>
    </source>
</evidence>
<sequence length="184" mass="20235">MFAPTVLILPGWQNSGAAHWQSRWEALYGYTRVQQHDWMQPLRGDWMAQLEDAVLAAPTPVVLVAHSLGCMLTAAWAQHSQNTHKVQAAFLVAPGDPEREELRAALKSWWPVVMDKLPFAAELLGSQNDPYCTFARAQQFAAAWGAEFVDYGAAGHINADTGLGDWADGYARLQALIERTASSA</sequence>
<dbReference type="RefSeq" id="WP_310343833.1">
    <property type="nucleotide sequence ID" value="NZ_JAVDXO010000006.1"/>
</dbReference>
<dbReference type="Proteomes" id="UP001268089">
    <property type="component" value="Unassembled WGS sequence"/>
</dbReference>
<dbReference type="InterPro" id="IPR010662">
    <property type="entry name" value="RBBP9/YdeN"/>
</dbReference>
<keyword evidence="2" id="KW-1185">Reference proteome</keyword>
<evidence type="ECO:0000313" key="1">
    <source>
        <dbReference type="EMBL" id="MDR7307509.1"/>
    </source>
</evidence>
<reference evidence="1 2" key="1">
    <citation type="submission" date="2023-07" db="EMBL/GenBank/DDBJ databases">
        <title>Sorghum-associated microbial communities from plants grown in Nebraska, USA.</title>
        <authorList>
            <person name="Schachtman D."/>
        </authorList>
    </citation>
    <scope>NUCLEOTIDE SEQUENCE [LARGE SCALE GENOMIC DNA]</scope>
    <source>
        <strain evidence="1 2">BE308</strain>
    </source>
</reference>
<keyword evidence="1" id="KW-0378">Hydrolase</keyword>
<comment type="caution">
    <text evidence="1">The sequence shown here is derived from an EMBL/GenBank/DDBJ whole genome shotgun (WGS) entry which is preliminary data.</text>
</comment>
<accession>A0ABU1ZPM7</accession>
<dbReference type="Pfam" id="PF06821">
    <property type="entry name" value="Ser_hydrolase"/>
    <property type="match status" value="1"/>
</dbReference>